<feature type="compositionally biased region" description="Basic and acidic residues" evidence="1">
    <location>
        <begin position="1"/>
        <end position="21"/>
    </location>
</feature>
<dbReference type="EMBL" id="VZRP01005483">
    <property type="protein sequence ID" value="NWV61720.1"/>
    <property type="molecule type" value="Genomic_DNA"/>
</dbReference>
<accession>A0A7K6GEG6</accession>
<comment type="caution">
    <text evidence="2">The sequence shown here is derived from an EMBL/GenBank/DDBJ whole genome shotgun (WGS) entry which is preliminary data.</text>
</comment>
<dbReference type="AlphaFoldDB" id="A0A7K6GEG6"/>
<feature type="compositionally biased region" description="Basic and acidic residues" evidence="1">
    <location>
        <begin position="28"/>
        <end position="37"/>
    </location>
</feature>
<feature type="region of interest" description="Disordered" evidence="1">
    <location>
        <begin position="1"/>
        <end position="42"/>
    </location>
</feature>
<feature type="region of interest" description="Disordered" evidence="1">
    <location>
        <begin position="116"/>
        <end position="174"/>
    </location>
</feature>
<organism evidence="2 3">
    <name type="scientific">Malurus elegans</name>
    <name type="common">Red-winged fairywren</name>
    <dbReference type="NCBI Taxonomy" id="720584"/>
    <lineage>
        <taxon>Eukaryota</taxon>
        <taxon>Metazoa</taxon>
        <taxon>Chordata</taxon>
        <taxon>Craniata</taxon>
        <taxon>Vertebrata</taxon>
        <taxon>Euteleostomi</taxon>
        <taxon>Archelosauria</taxon>
        <taxon>Archosauria</taxon>
        <taxon>Dinosauria</taxon>
        <taxon>Saurischia</taxon>
        <taxon>Theropoda</taxon>
        <taxon>Coelurosauria</taxon>
        <taxon>Aves</taxon>
        <taxon>Neognathae</taxon>
        <taxon>Neoaves</taxon>
        <taxon>Telluraves</taxon>
        <taxon>Australaves</taxon>
        <taxon>Passeriformes</taxon>
        <taxon>Meliphagoidea</taxon>
        <taxon>Maluridae</taxon>
        <taxon>Malurus</taxon>
    </lineage>
</organism>
<protein>
    <submittedName>
        <fullName evidence="2">RS10B protein</fullName>
    </submittedName>
</protein>
<keyword evidence="3" id="KW-1185">Reference proteome</keyword>
<sequence>STPGESKDDVSLLNEDVKKEQGSCPVKELTDEAKEDKDEQEEELSLWMSQVQTFFTTKLFPAFQHEMELREEVKSKKEQDAELAVLRKMEAEELARRIAEKEEEEVRRREAAAALKALASQSVTPKGKQRRKEGSAKKDPSRKGLSAKKGDLPKKEAPKQEPSAKKESQKAAKP</sequence>
<gene>
    <name evidence="2" type="primary">Rsph10b</name>
    <name evidence="2" type="ORF">MALELE_R03148</name>
</gene>
<feature type="non-terminal residue" evidence="2">
    <location>
        <position position="1"/>
    </location>
</feature>
<reference evidence="2 3" key="1">
    <citation type="submission" date="2019-09" db="EMBL/GenBank/DDBJ databases">
        <title>Bird 10,000 Genomes (B10K) Project - Family phase.</title>
        <authorList>
            <person name="Zhang G."/>
        </authorList>
    </citation>
    <scope>NUCLEOTIDE SEQUENCE [LARGE SCALE GENOMIC DNA]</scope>
    <source>
        <strain evidence="2">B10K-DU-029-44</strain>
        <tissue evidence="2">Heart</tissue>
    </source>
</reference>
<evidence type="ECO:0000313" key="3">
    <source>
        <dbReference type="Proteomes" id="UP000564407"/>
    </source>
</evidence>
<proteinExistence type="predicted"/>
<dbReference type="Proteomes" id="UP000564407">
    <property type="component" value="Unassembled WGS sequence"/>
</dbReference>
<evidence type="ECO:0000256" key="1">
    <source>
        <dbReference type="SAM" id="MobiDB-lite"/>
    </source>
</evidence>
<evidence type="ECO:0000313" key="2">
    <source>
        <dbReference type="EMBL" id="NWV61720.1"/>
    </source>
</evidence>
<feature type="compositionally biased region" description="Basic and acidic residues" evidence="1">
    <location>
        <begin position="132"/>
        <end position="174"/>
    </location>
</feature>
<feature type="non-terminal residue" evidence="2">
    <location>
        <position position="174"/>
    </location>
</feature>
<name>A0A7K6GEG6_9PASS</name>